<dbReference type="SUPFAM" id="SSF53850">
    <property type="entry name" value="Periplasmic binding protein-like II"/>
    <property type="match status" value="1"/>
</dbReference>
<evidence type="ECO:0000256" key="1">
    <source>
        <dbReference type="ARBA" id="ARBA00009437"/>
    </source>
</evidence>
<name>A0A1M6EJI9_9RHOB</name>
<dbReference type="InterPro" id="IPR036390">
    <property type="entry name" value="WH_DNA-bd_sf"/>
</dbReference>
<keyword evidence="8" id="KW-1185">Reference proteome</keyword>
<dbReference type="GO" id="GO:0032993">
    <property type="term" value="C:protein-DNA complex"/>
    <property type="evidence" value="ECO:0007669"/>
    <property type="project" value="TreeGrafter"/>
</dbReference>
<dbReference type="CDD" id="cd08411">
    <property type="entry name" value="PBP2_OxyR"/>
    <property type="match status" value="1"/>
</dbReference>
<dbReference type="PROSITE" id="PS50931">
    <property type="entry name" value="HTH_LYSR"/>
    <property type="match status" value="1"/>
</dbReference>
<protein>
    <submittedName>
        <fullName evidence="7">Transcriptional regulator, LysR family</fullName>
    </submittedName>
</protein>
<evidence type="ECO:0000256" key="2">
    <source>
        <dbReference type="ARBA" id="ARBA00023015"/>
    </source>
</evidence>
<keyword evidence="3" id="KW-0238">DNA-binding</keyword>
<dbReference type="RefSeq" id="WP_073249682.1">
    <property type="nucleotide sequence ID" value="NZ_FQZQ01000003.1"/>
</dbReference>
<dbReference type="Pfam" id="PF00126">
    <property type="entry name" value="HTH_1"/>
    <property type="match status" value="1"/>
</dbReference>
<sequence length="312" mass="33966">MSAEKPTLRQLKYFATLAQTGQYRRAAEQLGLSQPSLSQQIVALEGVLGLQLLERGRRGAQLTPAGREVLQKTQQVLDDVEGLMELSAALAGGSGGKLRLGSTVTIGPYFLPSFLRHLHVSHPDLKLVARDGAPRDLLEELLAGVHDVILTQLPVNSSDFTVHRLYREPLLLAVARDHALAKRSQVAQSDLVGQDVLTLGSSLMLHEPLAQMCKDVGARLRREYEGTSLDALRQMVAMDMGVTLLPALYAQSEVSDPKGDVVLIPMRGGQYRSVGLVWRKSSGKPRLIRQFAQAAEGIVKDEFAHRVTAAGN</sequence>
<dbReference type="Proteomes" id="UP000183982">
    <property type="component" value="Unassembled WGS sequence"/>
</dbReference>
<dbReference type="GO" id="GO:0003700">
    <property type="term" value="F:DNA-binding transcription factor activity"/>
    <property type="evidence" value="ECO:0007669"/>
    <property type="project" value="InterPro"/>
</dbReference>
<accession>A0A1M6EJI9</accession>
<gene>
    <name evidence="7" type="ORF">SAMN05444000_103222</name>
</gene>
<dbReference type="PRINTS" id="PR00039">
    <property type="entry name" value="HTHLYSR"/>
</dbReference>
<dbReference type="EMBL" id="FQZQ01000003">
    <property type="protein sequence ID" value="SHI85675.1"/>
    <property type="molecule type" value="Genomic_DNA"/>
</dbReference>
<dbReference type="InterPro" id="IPR000847">
    <property type="entry name" value="LysR_HTH_N"/>
</dbReference>
<feature type="domain" description="HTH lysR-type" evidence="6">
    <location>
        <begin position="6"/>
        <end position="63"/>
    </location>
</feature>
<evidence type="ECO:0000256" key="4">
    <source>
        <dbReference type="ARBA" id="ARBA00023159"/>
    </source>
</evidence>
<dbReference type="PANTHER" id="PTHR30346:SF26">
    <property type="entry name" value="HYDROGEN PEROXIDE-INDUCIBLE GENES ACTIVATOR"/>
    <property type="match status" value="1"/>
</dbReference>
<dbReference type="OrthoDB" id="9775392at2"/>
<evidence type="ECO:0000256" key="5">
    <source>
        <dbReference type="ARBA" id="ARBA00023163"/>
    </source>
</evidence>
<dbReference type="AlphaFoldDB" id="A0A1M6EJI9"/>
<dbReference type="InterPro" id="IPR036388">
    <property type="entry name" value="WH-like_DNA-bd_sf"/>
</dbReference>
<dbReference type="Gene3D" id="1.10.10.10">
    <property type="entry name" value="Winged helix-like DNA-binding domain superfamily/Winged helix DNA-binding domain"/>
    <property type="match status" value="1"/>
</dbReference>
<dbReference type="FunFam" id="1.10.10.10:FF:000001">
    <property type="entry name" value="LysR family transcriptional regulator"/>
    <property type="match status" value="1"/>
</dbReference>
<keyword evidence="2" id="KW-0805">Transcription regulation</keyword>
<dbReference type="GO" id="GO:0003677">
    <property type="term" value="F:DNA binding"/>
    <property type="evidence" value="ECO:0007669"/>
    <property type="project" value="UniProtKB-KW"/>
</dbReference>
<dbReference type="InterPro" id="IPR005119">
    <property type="entry name" value="LysR_subst-bd"/>
</dbReference>
<dbReference type="Gene3D" id="3.40.190.10">
    <property type="entry name" value="Periplasmic binding protein-like II"/>
    <property type="match status" value="2"/>
</dbReference>
<proteinExistence type="inferred from homology"/>
<reference evidence="8" key="1">
    <citation type="submission" date="2016-11" db="EMBL/GenBank/DDBJ databases">
        <authorList>
            <person name="Varghese N."/>
            <person name="Submissions S."/>
        </authorList>
    </citation>
    <scope>NUCLEOTIDE SEQUENCE [LARGE SCALE GENOMIC DNA]</scope>
    <source>
        <strain evidence="8">DSM 100564</strain>
    </source>
</reference>
<dbReference type="PANTHER" id="PTHR30346">
    <property type="entry name" value="TRANSCRIPTIONAL DUAL REGULATOR HCAR-RELATED"/>
    <property type="match status" value="1"/>
</dbReference>
<evidence type="ECO:0000313" key="7">
    <source>
        <dbReference type="EMBL" id="SHI85675.1"/>
    </source>
</evidence>
<evidence type="ECO:0000259" key="6">
    <source>
        <dbReference type="PROSITE" id="PS50931"/>
    </source>
</evidence>
<organism evidence="7 8">
    <name type="scientific">Shimia gijangensis</name>
    <dbReference type="NCBI Taxonomy" id="1470563"/>
    <lineage>
        <taxon>Bacteria</taxon>
        <taxon>Pseudomonadati</taxon>
        <taxon>Pseudomonadota</taxon>
        <taxon>Alphaproteobacteria</taxon>
        <taxon>Rhodobacterales</taxon>
        <taxon>Roseobacteraceae</taxon>
    </lineage>
</organism>
<dbReference type="STRING" id="1470563.SAMN05444000_103222"/>
<comment type="similarity">
    <text evidence="1">Belongs to the LysR transcriptional regulatory family.</text>
</comment>
<dbReference type="Pfam" id="PF03466">
    <property type="entry name" value="LysR_substrate"/>
    <property type="match status" value="1"/>
</dbReference>
<evidence type="ECO:0000256" key="3">
    <source>
        <dbReference type="ARBA" id="ARBA00023125"/>
    </source>
</evidence>
<keyword evidence="4" id="KW-0010">Activator</keyword>
<dbReference type="SUPFAM" id="SSF46785">
    <property type="entry name" value="Winged helix' DNA-binding domain"/>
    <property type="match status" value="1"/>
</dbReference>
<keyword evidence="5" id="KW-0804">Transcription</keyword>
<evidence type="ECO:0000313" key="8">
    <source>
        <dbReference type="Proteomes" id="UP000183982"/>
    </source>
</evidence>